<dbReference type="AlphaFoldDB" id="A0AAV5UWQ5"/>
<dbReference type="GO" id="GO:0016788">
    <property type="term" value="F:hydrolase activity, acting on ester bonds"/>
    <property type="evidence" value="ECO:0007669"/>
    <property type="project" value="InterPro"/>
</dbReference>
<feature type="signal peptide" evidence="10">
    <location>
        <begin position="1"/>
        <end position="24"/>
    </location>
</feature>
<gene>
    <name evidence="12" type="ORF">PFISCL1PPCAC_2851</name>
</gene>
<keyword evidence="8" id="KW-0458">Lysosome</keyword>
<dbReference type="PANTHER" id="PTHR11005">
    <property type="entry name" value="LYSOSOMAL ACID LIPASE-RELATED"/>
    <property type="match status" value="1"/>
</dbReference>
<dbReference type="FunFam" id="3.40.50.1820:FF:000021">
    <property type="entry name" value="Lipase"/>
    <property type="match status" value="1"/>
</dbReference>
<accession>A0AAV5UWQ5</accession>
<evidence type="ECO:0000256" key="1">
    <source>
        <dbReference type="ARBA" id="ARBA00004227"/>
    </source>
</evidence>
<evidence type="ECO:0000256" key="4">
    <source>
        <dbReference type="ARBA" id="ARBA00022801"/>
    </source>
</evidence>
<evidence type="ECO:0000256" key="7">
    <source>
        <dbReference type="ARBA" id="ARBA00023180"/>
    </source>
</evidence>
<sequence>IEREMRGAMGMICLLFAFALPSFCAPRIPEETMSTVDLIANAGYPVQEIRAVTRDGHILMIHRIPFGRNATPSSKPRPTVFLQHGLLASSADWVLNLPEQSLGFQMADAGFDVYMGNVRGNVYSRAHVNGSTVDRKEYWRFSFDEMAQFDLEAMVDKAMEVSGSNYVHYVGYSQGTMMMFAKLAREKQFAKKIKKFFALAPVVSVAHAKGPIVTIGRELLPEIELFIKMLGEEEFLPSSVITQFITRAACGASSITNPLCSNLLFALVGPNTNQLNNTRLAAYLSHTPAGTSTQNVLHWAQMSRSGRSEMYDYGSDADNLKYYGQTTPPKYDYSQVDVPTYLYHSPADLLSDPEDVEYLARTLPRTAVVENVMLKDFNHIDFVYGLRAATEIYAKIIREIKDHESNVVRD</sequence>
<reference evidence="12" key="1">
    <citation type="submission" date="2023-10" db="EMBL/GenBank/DDBJ databases">
        <title>Genome assembly of Pristionchus species.</title>
        <authorList>
            <person name="Yoshida K."/>
            <person name="Sommer R.J."/>
        </authorList>
    </citation>
    <scope>NUCLEOTIDE SEQUENCE</scope>
    <source>
        <strain evidence="12">RS5133</strain>
    </source>
</reference>
<evidence type="ECO:0000256" key="10">
    <source>
        <dbReference type="SAM" id="SignalP"/>
    </source>
</evidence>
<name>A0AAV5UWQ5_9BILA</name>
<organism evidence="12 13">
    <name type="scientific">Pristionchus fissidentatus</name>
    <dbReference type="NCBI Taxonomy" id="1538716"/>
    <lineage>
        <taxon>Eukaryota</taxon>
        <taxon>Metazoa</taxon>
        <taxon>Ecdysozoa</taxon>
        <taxon>Nematoda</taxon>
        <taxon>Chromadorea</taxon>
        <taxon>Rhabditida</taxon>
        <taxon>Rhabditina</taxon>
        <taxon>Diplogasteromorpha</taxon>
        <taxon>Diplogasteroidea</taxon>
        <taxon>Neodiplogasteridae</taxon>
        <taxon>Pristionchus</taxon>
    </lineage>
</organism>
<feature type="active site" description="Charge relay system" evidence="9">
    <location>
        <position position="348"/>
    </location>
</feature>
<dbReference type="Gene3D" id="3.40.50.1820">
    <property type="entry name" value="alpha/beta hydrolase"/>
    <property type="match status" value="1"/>
</dbReference>
<evidence type="ECO:0000256" key="3">
    <source>
        <dbReference type="ARBA" id="ARBA00022729"/>
    </source>
</evidence>
<dbReference type="InterPro" id="IPR025483">
    <property type="entry name" value="Lipase_euk"/>
</dbReference>
<dbReference type="InterPro" id="IPR006693">
    <property type="entry name" value="AB_hydrolase_lipase"/>
</dbReference>
<evidence type="ECO:0000256" key="2">
    <source>
        <dbReference type="ARBA" id="ARBA00010701"/>
    </source>
</evidence>
<feature type="domain" description="Partial AB-hydrolase lipase" evidence="11">
    <location>
        <begin position="36"/>
        <end position="97"/>
    </location>
</feature>
<evidence type="ECO:0000256" key="6">
    <source>
        <dbReference type="ARBA" id="ARBA00023098"/>
    </source>
</evidence>
<keyword evidence="5" id="KW-0442">Lipid degradation</keyword>
<dbReference type="EMBL" id="BTSY01000001">
    <property type="protein sequence ID" value="GMT11554.1"/>
    <property type="molecule type" value="Genomic_DNA"/>
</dbReference>
<keyword evidence="6" id="KW-0443">Lipid metabolism</keyword>
<comment type="caution">
    <text evidence="12">The sequence shown here is derived from an EMBL/GenBank/DDBJ whole genome shotgun (WGS) entry which is preliminary data.</text>
</comment>
<feature type="non-terminal residue" evidence="12">
    <location>
        <position position="1"/>
    </location>
</feature>
<comment type="similarity">
    <text evidence="2">Belongs to the AB hydrolase superfamily. Lipase family.</text>
</comment>
<keyword evidence="13" id="KW-1185">Reference proteome</keyword>
<dbReference type="GO" id="GO:0043202">
    <property type="term" value="C:lysosomal lumen"/>
    <property type="evidence" value="ECO:0007669"/>
    <property type="project" value="UniProtKB-SubCell"/>
</dbReference>
<dbReference type="PIRSF" id="PIRSF000862">
    <property type="entry name" value="Steryl_ester_lip"/>
    <property type="match status" value="1"/>
</dbReference>
<proteinExistence type="inferred from homology"/>
<comment type="subcellular location">
    <subcellularLocation>
        <location evidence="1">Lysosome lumen</location>
    </subcellularLocation>
</comment>
<dbReference type="Pfam" id="PF04083">
    <property type="entry name" value="Abhydro_lipase"/>
    <property type="match status" value="1"/>
</dbReference>
<keyword evidence="4" id="KW-0378">Hydrolase</keyword>
<dbReference type="GO" id="GO:0016042">
    <property type="term" value="P:lipid catabolic process"/>
    <property type="evidence" value="ECO:0007669"/>
    <property type="project" value="UniProtKB-KW"/>
</dbReference>
<evidence type="ECO:0000256" key="9">
    <source>
        <dbReference type="PIRSR" id="PIRSR000862-1"/>
    </source>
</evidence>
<evidence type="ECO:0000313" key="13">
    <source>
        <dbReference type="Proteomes" id="UP001432322"/>
    </source>
</evidence>
<evidence type="ECO:0000259" key="11">
    <source>
        <dbReference type="Pfam" id="PF04083"/>
    </source>
</evidence>
<feature type="chain" id="PRO_5043944035" description="Partial AB-hydrolase lipase domain-containing protein" evidence="10">
    <location>
        <begin position="25"/>
        <end position="410"/>
    </location>
</feature>
<protein>
    <recommendedName>
        <fullName evidence="11">Partial AB-hydrolase lipase domain-containing protein</fullName>
    </recommendedName>
</protein>
<dbReference type="Proteomes" id="UP001432322">
    <property type="component" value="Unassembled WGS sequence"/>
</dbReference>
<evidence type="ECO:0000256" key="5">
    <source>
        <dbReference type="ARBA" id="ARBA00022963"/>
    </source>
</evidence>
<dbReference type="SUPFAM" id="SSF53474">
    <property type="entry name" value="alpha/beta-Hydrolases"/>
    <property type="match status" value="1"/>
</dbReference>
<dbReference type="InterPro" id="IPR029058">
    <property type="entry name" value="AB_hydrolase_fold"/>
</dbReference>
<keyword evidence="7" id="KW-0325">Glycoprotein</keyword>
<evidence type="ECO:0000256" key="8">
    <source>
        <dbReference type="ARBA" id="ARBA00023228"/>
    </source>
</evidence>
<feature type="active site" description="Nucleophile" evidence="9">
    <location>
        <position position="173"/>
    </location>
</feature>
<evidence type="ECO:0000313" key="12">
    <source>
        <dbReference type="EMBL" id="GMT11554.1"/>
    </source>
</evidence>
<feature type="active site" description="Charge relay system" evidence="9">
    <location>
        <position position="379"/>
    </location>
</feature>
<keyword evidence="3 10" id="KW-0732">Signal</keyword>